<name>A0A4U6W653_SETVI</name>
<keyword evidence="3" id="KW-1185">Reference proteome</keyword>
<organism evidence="2 3">
    <name type="scientific">Setaria viridis</name>
    <name type="common">Green bristlegrass</name>
    <name type="synonym">Setaria italica subsp. viridis</name>
    <dbReference type="NCBI Taxonomy" id="4556"/>
    <lineage>
        <taxon>Eukaryota</taxon>
        <taxon>Viridiplantae</taxon>
        <taxon>Streptophyta</taxon>
        <taxon>Embryophyta</taxon>
        <taxon>Tracheophyta</taxon>
        <taxon>Spermatophyta</taxon>
        <taxon>Magnoliopsida</taxon>
        <taxon>Liliopsida</taxon>
        <taxon>Poales</taxon>
        <taxon>Poaceae</taxon>
        <taxon>PACMAD clade</taxon>
        <taxon>Panicoideae</taxon>
        <taxon>Panicodae</taxon>
        <taxon>Paniceae</taxon>
        <taxon>Cenchrinae</taxon>
        <taxon>Setaria</taxon>
    </lineage>
</organism>
<dbReference type="EMBL" id="CM016552">
    <property type="protein sequence ID" value="TKW36913.1"/>
    <property type="molecule type" value="Genomic_DNA"/>
</dbReference>
<protein>
    <submittedName>
        <fullName evidence="2">Uncharacterized protein</fullName>
    </submittedName>
</protein>
<dbReference type="Proteomes" id="UP000298652">
    <property type="component" value="Chromosome 1"/>
</dbReference>
<feature type="region of interest" description="Disordered" evidence="1">
    <location>
        <begin position="75"/>
        <end position="108"/>
    </location>
</feature>
<reference evidence="2" key="1">
    <citation type="submission" date="2019-03" db="EMBL/GenBank/DDBJ databases">
        <title>WGS assembly of Setaria viridis.</title>
        <authorList>
            <person name="Huang P."/>
            <person name="Jenkins J."/>
            <person name="Grimwood J."/>
            <person name="Barry K."/>
            <person name="Healey A."/>
            <person name="Mamidi S."/>
            <person name="Sreedasyam A."/>
            <person name="Shu S."/>
            <person name="Feldman M."/>
            <person name="Wu J."/>
            <person name="Yu Y."/>
            <person name="Chen C."/>
            <person name="Johnson J."/>
            <person name="Rokhsar D."/>
            <person name="Baxter I."/>
            <person name="Schmutz J."/>
            <person name="Brutnell T."/>
            <person name="Kellogg E."/>
        </authorList>
    </citation>
    <scope>NUCLEOTIDE SEQUENCE [LARGE SCALE GENOMIC DNA]</scope>
</reference>
<sequence>MPLSIASAEISIHRTTTCQSNSCKTFRRIYRQIKTFRQINLRCTYILRCLVALQQTPQPEEIVAASNRLTVARAESRPVSAAAQTQTPERCATAAESSSSRASSTSRG</sequence>
<accession>A0A4U6W653</accession>
<gene>
    <name evidence="2" type="ORF">SEVIR_1G012900v2</name>
</gene>
<dbReference type="AlphaFoldDB" id="A0A4U6W653"/>
<evidence type="ECO:0000256" key="1">
    <source>
        <dbReference type="SAM" id="MobiDB-lite"/>
    </source>
</evidence>
<evidence type="ECO:0000313" key="3">
    <source>
        <dbReference type="Proteomes" id="UP000298652"/>
    </source>
</evidence>
<proteinExistence type="predicted"/>
<dbReference type="Gramene" id="TKW36913">
    <property type="protein sequence ID" value="TKW36913"/>
    <property type="gene ID" value="SEVIR_1G012900v2"/>
</dbReference>
<feature type="compositionally biased region" description="Low complexity" evidence="1">
    <location>
        <begin position="92"/>
        <end position="108"/>
    </location>
</feature>
<evidence type="ECO:0000313" key="2">
    <source>
        <dbReference type="EMBL" id="TKW36913.1"/>
    </source>
</evidence>